<organism evidence="1 2">
    <name type="scientific">Artomyces pyxidatus</name>
    <dbReference type="NCBI Taxonomy" id="48021"/>
    <lineage>
        <taxon>Eukaryota</taxon>
        <taxon>Fungi</taxon>
        <taxon>Dikarya</taxon>
        <taxon>Basidiomycota</taxon>
        <taxon>Agaricomycotina</taxon>
        <taxon>Agaricomycetes</taxon>
        <taxon>Russulales</taxon>
        <taxon>Auriscalpiaceae</taxon>
        <taxon>Artomyces</taxon>
    </lineage>
</organism>
<reference evidence="1" key="1">
    <citation type="submission" date="2021-03" db="EMBL/GenBank/DDBJ databases">
        <authorList>
            <consortium name="DOE Joint Genome Institute"/>
            <person name="Ahrendt S."/>
            <person name="Looney B.P."/>
            <person name="Miyauchi S."/>
            <person name="Morin E."/>
            <person name="Drula E."/>
            <person name="Courty P.E."/>
            <person name="Chicoki N."/>
            <person name="Fauchery L."/>
            <person name="Kohler A."/>
            <person name="Kuo A."/>
            <person name="Labutti K."/>
            <person name="Pangilinan J."/>
            <person name="Lipzen A."/>
            <person name="Riley R."/>
            <person name="Andreopoulos W."/>
            <person name="He G."/>
            <person name="Johnson J."/>
            <person name="Barry K.W."/>
            <person name="Grigoriev I.V."/>
            <person name="Nagy L."/>
            <person name="Hibbett D."/>
            <person name="Henrissat B."/>
            <person name="Matheny P.B."/>
            <person name="Labbe J."/>
            <person name="Martin F."/>
        </authorList>
    </citation>
    <scope>NUCLEOTIDE SEQUENCE</scope>
    <source>
        <strain evidence="1">HHB10654</strain>
    </source>
</reference>
<reference evidence="1" key="2">
    <citation type="journal article" date="2022" name="New Phytol.">
        <title>Evolutionary transition to the ectomycorrhizal habit in the genomes of a hyperdiverse lineage of mushroom-forming fungi.</title>
        <authorList>
            <person name="Looney B."/>
            <person name="Miyauchi S."/>
            <person name="Morin E."/>
            <person name="Drula E."/>
            <person name="Courty P.E."/>
            <person name="Kohler A."/>
            <person name="Kuo A."/>
            <person name="LaButti K."/>
            <person name="Pangilinan J."/>
            <person name="Lipzen A."/>
            <person name="Riley R."/>
            <person name="Andreopoulos W."/>
            <person name="He G."/>
            <person name="Johnson J."/>
            <person name="Nolan M."/>
            <person name="Tritt A."/>
            <person name="Barry K.W."/>
            <person name="Grigoriev I.V."/>
            <person name="Nagy L.G."/>
            <person name="Hibbett D."/>
            <person name="Henrissat B."/>
            <person name="Matheny P.B."/>
            <person name="Labbe J."/>
            <person name="Martin F.M."/>
        </authorList>
    </citation>
    <scope>NUCLEOTIDE SEQUENCE</scope>
    <source>
        <strain evidence="1">HHB10654</strain>
    </source>
</reference>
<proteinExistence type="predicted"/>
<gene>
    <name evidence="1" type="ORF">BV25DRAFT_65802</name>
</gene>
<comment type="caution">
    <text evidence="1">The sequence shown here is derived from an EMBL/GenBank/DDBJ whole genome shotgun (WGS) entry which is preliminary data.</text>
</comment>
<dbReference type="EMBL" id="MU277187">
    <property type="protein sequence ID" value="KAI0068930.1"/>
    <property type="molecule type" value="Genomic_DNA"/>
</dbReference>
<name>A0ACB8TKK3_9AGAM</name>
<evidence type="ECO:0000313" key="2">
    <source>
        <dbReference type="Proteomes" id="UP000814140"/>
    </source>
</evidence>
<evidence type="ECO:0000313" key="1">
    <source>
        <dbReference type="EMBL" id="KAI0068930.1"/>
    </source>
</evidence>
<keyword evidence="2" id="KW-1185">Reference proteome</keyword>
<dbReference type="Proteomes" id="UP000814140">
    <property type="component" value="Unassembled WGS sequence"/>
</dbReference>
<accession>A0ACB8TKK3</accession>
<sequence length="338" mass="38931">MSQSKVTASGGTVRTVGAAPSWESSQENEFAWEGWNIHIHPQGWLYFRDPVARVITDEDIRQPTTLRAVEEYIRTFPITELEEDMELLVPHDPRPDDHTFALAVNHALGLASRHIAEVKPKNLSRAEPHLLSRRKKMYWHFMERHPSHKAVPQGAEEEVKDALTWYHVDNLVAGARSTVPFSKVECEDLLRSLNSTKTDKVFNSPGRTVFLSWLLREIWSFRTSEAYGQYAFKLSSAERIKRIPTGPVPALPPPSIIRIPLRFVVNFLFFAIPNTYQDHVRQAGQYQGRLSTVQYNWERYTRRLVQEYQDFLLIATVLLSQGTHSLQSDSRFSGNPRH</sequence>
<protein>
    <submittedName>
        <fullName evidence="1">Uncharacterized protein</fullName>
    </submittedName>
</protein>